<comment type="similarity">
    <text evidence="1">Belongs to the UbiJ family.</text>
</comment>
<dbReference type="PANTHER" id="PTHR38693:SF1">
    <property type="entry name" value="UBIQUINONE BIOSYNTHESIS ACCESSORY FACTOR UBIJ"/>
    <property type="match status" value="1"/>
</dbReference>
<dbReference type="HAMAP" id="MF_02215">
    <property type="entry name" value="UbiJ"/>
    <property type="match status" value="1"/>
</dbReference>
<dbReference type="SUPFAM" id="SSF55718">
    <property type="entry name" value="SCP-like"/>
    <property type="match status" value="1"/>
</dbReference>
<dbReference type="InterPro" id="IPR003033">
    <property type="entry name" value="SCP2_sterol-bd_dom"/>
</dbReference>
<keyword evidence="1" id="KW-0831">Ubiquinone biosynthesis</keyword>
<dbReference type="Pfam" id="PF02036">
    <property type="entry name" value="SCP2"/>
    <property type="match status" value="1"/>
</dbReference>
<evidence type="ECO:0000259" key="2">
    <source>
        <dbReference type="Pfam" id="PF02036"/>
    </source>
</evidence>
<evidence type="ECO:0000313" key="3">
    <source>
        <dbReference type="EMBL" id="GLX86216.1"/>
    </source>
</evidence>
<comment type="pathway">
    <text evidence="1">Cofactor biosynthesis; ubiquinone biosynthesis.</text>
</comment>
<feature type="domain" description="SCP2" evidence="2">
    <location>
        <begin position="19"/>
        <end position="116"/>
    </location>
</feature>
<proteinExistence type="inferred from homology"/>
<dbReference type="InterPro" id="IPR036527">
    <property type="entry name" value="SCP2_sterol-bd_dom_sf"/>
</dbReference>
<organism evidence="3 4">
    <name type="scientific">Thalassotalea loyana</name>
    <dbReference type="NCBI Taxonomy" id="280483"/>
    <lineage>
        <taxon>Bacteria</taxon>
        <taxon>Pseudomonadati</taxon>
        <taxon>Pseudomonadota</taxon>
        <taxon>Gammaproteobacteria</taxon>
        <taxon>Alteromonadales</taxon>
        <taxon>Colwelliaceae</taxon>
        <taxon>Thalassotalea</taxon>
    </lineage>
</organism>
<name>A0ABQ6HDQ7_9GAMM</name>
<dbReference type="Proteomes" id="UP001157134">
    <property type="component" value="Unassembled WGS sequence"/>
</dbReference>
<evidence type="ECO:0000313" key="4">
    <source>
        <dbReference type="Proteomes" id="UP001157134"/>
    </source>
</evidence>
<keyword evidence="4" id="KW-1185">Reference proteome</keyword>
<dbReference type="EMBL" id="BSSV01000005">
    <property type="protein sequence ID" value="GLX86216.1"/>
    <property type="molecule type" value="Genomic_DNA"/>
</dbReference>
<keyword evidence="1" id="KW-0963">Cytoplasm</keyword>
<sequence>MVSWLLPTQMMTGALEAIINQALAKNINQRVSTSELQGKYLTLDISELGTPFTIGFNDDKAYVLTQASDADCVISTSLRTLIELKQSQQLTELIKQDKLDIQGELKTAQQFAQLFEALTIDWQSELAKHIGDLATYRLSQAAGFVKNKASFAKQQITEDFSQWLIYEKKLAVTDVELTLFRQDVEQSAEHVTSLTKRLDKLAAKLNHKP</sequence>
<dbReference type="InterPro" id="IPR038989">
    <property type="entry name" value="UbiJ"/>
</dbReference>
<comment type="function">
    <text evidence="1">Required for ubiquinone (coenzyme Q) biosynthesis. Binds hydrophobic ubiquinone biosynthetic intermediates via its SCP2 domain and is essential for the stability of the Ubi complex. May constitute a docking platform where Ubi enzymes assemble and access their SCP2-bound polyprenyl substrates.</text>
</comment>
<dbReference type="PANTHER" id="PTHR38693">
    <property type="entry name" value="UBIQUINONE BIOSYNTHESIS PROTEIN UBIJ"/>
    <property type="match status" value="1"/>
</dbReference>
<gene>
    <name evidence="3" type="primary">yigP</name>
    <name evidence="1" type="synonym">ubiJ</name>
    <name evidence="3" type="ORF">tloyanaT_24690</name>
</gene>
<accession>A0ABQ6HDQ7</accession>
<comment type="caution">
    <text evidence="3">The sequence shown here is derived from an EMBL/GenBank/DDBJ whole genome shotgun (WGS) entry which is preliminary data.</text>
</comment>
<comment type="subcellular location">
    <subcellularLocation>
        <location evidence="1">Cytoplasm</location>
    </subcellularLocation>
</comment>
<protein>
    <recommendedName>
        <fullName evidence="1">Ubiquinone biosynthesis accessory factor UbiJ</fullName>
    </recommendedName>
</protein>
<reference evidence="3 4" key="1">
    <citation type="submission" date="2023-03" db="EMBL/GenBank/DDBJ databases">
        <title>Thalassotalea loyana LMG 22536T draft genome sequence.</title>
        <authorList>
            <person name="Sawabe T."/>
        </authorList>
    </citation>
    <scope>NUCLEOTIDE SEQUENCE [LARGE SCALE GENOMIC DNA]</scope>
    <source>
        <strain evidence="3 4">LMG 22536</strain>
    </source>
</reference>
<dbReference type="RefSeq" id="WP_284299005.1">
    <property type="nucleotide sequence ID" value="NZ_BSSV01000005.1"/>
</dbReference>
<evidence type="ECO:0000256" key="1">
    <source>
        <dbReference type="HAMAP-Rule" id="MF_02215"/>
    </source>
</evidence>